<feature type="domain" description="DJ-1/PfpI" evidence="3">
    <location>
        <begin position="53"/>
        <end position="219"/>
    </location>
</feature>
<comment type="caution">
    <text evidence="4">The sequence shown here is derived from an EMBL/GenBank/DDBJ whole genome shotgun (WGS) entry which is preliminary data.</text>
</comment>
<dbReference type="InterPro" id="IPR029062">
    <property type="entry name" value="Class_I_gatase-like"/>
</dbReference>
<proteinExistence type="inferred from homology"/>
<dbReference type="AlphaFoldDB" id="A0A6D2ITJ7"/>
<dbReference type="InterPro" id="IPR050325">
    <property type="entry name" value="Prot/Nucl_acid_deglycase"/>
</dbReference>
<evidence type="ECO:0000256" key="1">
    <source>
        <dbReference type="ARBA" id="ARBA00008542"/>
    </source>
</evidence>
<dbReference type="Proteomes" id="UP000467841">
    <property type="component" value="Unassembled WGS sequence"/>
</dbReference>
<protein>
    <recommendedName>
        <fullName evidence="3">DJ-1/PfpI domain-containing protein</fullName>
    </recommendedName>
</protein>
<dbReference type="FunFam" id="3.40.50.880:FF:000015">
    <property type="entry name" value="Protein DJ-1 homolog C"/>
    <property type="match status" value="2"/>
</dbReference>
<dbReference type="CDD" id="cd03135">
    <property type="entry name" value="GATase1_DJ-1"/>
    <property type="match status" value="2"/>
</dbReference>
<gene>
    <name evidence="4" type="ORF">MERR_LOCUS15675</name>
</gene>
<accession>A0A6D2ITJ7</accession>
<feature type="domain" description="DJ-1/PfpI" evidence="3">
    <location>
        <begin position="260"/>
        <end position="423"/>
    </location>
</feature>
<dbReference type="InterPro" id="IPR002818">
    <property type="entry name" value="DJ-1/PfpI"/>
</dbReference>
<name>A0A6D2ITJ7_9BRAS</name>
<evidence type="ECO:0000313" key="4">
    <source>
        <dbReference type="EMBL" id="CAA7028440.1"/>
    </source>
</evidence>
<keyword evidence="2" id="KW-0677">Repeat</keyword>
<dbReference type="OrthoDB" id="543156at2759"/>
<dbReference type="InterPro" id="IPR006287">
    <property type="entry name" value="DJ-1"/>
</dbReference>
<organism evidence="4 5">
    <name type="scientific">Microthlaspi erraticum</name>
    <dbReference type="NCBI Taxonomy" id="1685480"/>
    <lineage>
        <taxon>Eukaryota</taxon>
        <taxon>Viridiplantae</taxon>
        <taxon>Streptophyta</taxon>
        <taxon>Embryophyta</taxon>
        <taxon>Tracheophyta</taxon>
        <taxon>Spermatophyta</taxon>
        <taxon>Magnoliopsida</taxon>
        <taxon>eudicotyledons</taxon>
        <taxon>Gunneridae</taxon>
        <taxon>Pentapetalae</taxon>
        <taxon>rosids</taxon>
        <taxon>malvids</taxon>
        <taxon>Brassicales</taxon>
        <taxon>Brassicaceae</taxon>
        <taxon>Coluteocarpeae</taxon>
        <taxon>Microthlaspi</taxon>
    </lineage>
</organism>
<comment type="similarity">
    <text evidence="1">Belongs to the peptidase C56 family.</text>
</comment>
<dbReference type="PANTHER" id="PTHR48094">
    <property type="entry name" value="PROTEIN/NUCLEIC ACID DEGLYCASE DJ-1-RELATED"/>
    <property type="match status" value="1"/>
</dbReference>
<reference evidence="4" key="1">
    <citation type="submission" date="2020-01" db="EMBL/GenBank/DDBJ databases">
        <authorList>
            <person name="Mishra B."/>
        </authorList>
    </citation>
    <scope>NUCLEOTIDE SEQUENCE [LARGE SCALE GENOMIC DNA]</scope>
</reference>
<keyword evidence="5" id="KW-1185">Reference proteome</keyword>
<dbReference type="NCBIfam" id="TIGR01383">
    <property type="entry name" value="not_thiJ"/>
    <property type="match status" value="2"/>
</dbReference>
<dbReference type="Gene3D" id="3.40.50.880">
    <property type="match status" value="2"/>
</dbReference>
<dbReference type="SUPFAM" id="SSF52317">
    <property type="entry name" value="Class I glutamine amidotransferase-like"/>
    <property type="match status" value="2"/>
</dbReference>
<evidence type="ECO:0000259" key="3">
    <source>
        <dbReference type="Pfam" id="PF01965"/>
    </source>
</evidence>
<sequence>MASSPESPTILKHPSSDTPFLFTKLQFHFSFFHVISTVSSFSRKSASMAPSTKTVLIPIAHGTEPLEAVAMITVLRRGGADVTVASVETQVGVDACHGIKMVADTLLSDITDSVFDLIVLPGGLPGGETLKNCKPLENMVKKQDTDGRLNAAICCAPALALGSWGLLEGKTATGYPVFMEKLAATCATATESRVVIDGRIVTSRGPGTTIEFSLTLVEQLYGKEKADEVSSILLVRPNPGEEYTFTELNQTNWSFEDTPKILVPIAEESEEVEAIALVDILRRAKANVVIAAVGNSLEVVGSKQVKLVAEVLLDEVADKSFDLIVLPGGTLGGAKNFASCEKLVNMLKKQAEADKPYGGICAASAYVFEPNGLLKGKKSTTHPKVSDQLADQSHIEHRVVVDGNVITSRAPGTAMEFSLAIVEKFYGREKALQLAKATLV</sequence>
<dbReference type="PANTHER" id="PTHR48094:SF4">
    <property type="entry name" value="PROTEIN DJ-1 HOMOLOG A"/>
    <property type="match status" value="1"/>
</dbReference>
<dbReference type="GO" id="GO:1903189">
    <property type="term" value="P:glyoxal metabolic process"/>
    <property type="evidence" value="ECO:0007669"/>
    <property type="project" value="TreeGrafter"/>
</dbReference>
<evidence type="ECO:0000256" key="2">
    <source>
        <dbReference type="ARBA" id="ARBA00022737"/>
    </source>
</evidence>
<evidence type="ECO:0000313" key="5">
    <source>
        <dbReference type="Proteomes" id="UP000467841"/>
    </source>
</evidence>
<dbReference type="GO" id="GO:0005737">
    <property type="term" value="C:cytoplasm"/>
    <property type="evidence" value="ECO:0007669"/>
    <property type="project" value="UniProtKB-ARBA"/>
</dbReference>
<dbReference type="EMBL" id="CACVBM020001068">
    <property type="protein sequence ID" value="CAA7028440.1"/>
    <property type="molecule type" value="Genomic_DNA"/>
</dbReference>
<dbReference type="Pfam" id="PF01965">
    <property type="entry name" value="DJ-1_PfpI"/>
    <property type="match status" value="2"/>
</dbReference>